<dbReference type="EMBL" id="MU275902">
    <property type="protein sequence ID" value="KAI0047569.1"/>
    <property type="molecule type" value="Genomic_DNA"/>
</dbReference>
<reference evidence="1" key="1">
    <citation type="submission" date="2021-02" db="EMBL/GenBank/DDBJ databases">
        <authorList>
            <consortium name="DOE Joint Genome Institute"/>
            <person name="Ahrendt S."/>
            <person name="Looney B.P."/>
            <person name="Miyauchi S."/>
            <person name="Morin E."/>
            <person name="Drula E."/>
            <person name="Courty P.E."/>
            <person name="Chicoki N."/>
            <person name="Fauchery L."/>
            <person name="Kohler A."/>
            <person name="Kuo A."/>
            <person name="Labutti K."/>
            <person name="Pangilinan J."/>
            <person name="Lipzen A."/>
            <person name="Riley R."/>
            <person name="Andreopoulos W."/>
            <person name="He G."/>
            <person name="Johnson J."/>
            <person name="Barry K.W."/>
            <person name="Grigoriev I.V."/>
            <person name="Nagy L."/>
            <person name="Hibbett D."/>
            <person name="Henrissat B."/>
            <person name="Matheny P.B."/>
            <person name="Labbe J."/>
            <person name="Martin F."/>
        </authorList>
    </citation>
    <scope>NUCLEOTIDE SEQUENCE</scope>
    <source>
        <strain evidence="1">FP105234-sp</strain>
    </source>
</reference>
<organism evidence="1 2">
    <name type="scientific">Auriscalpium vulgare</name>
    <dbReference type="NCBI Taxonomy" id="40419"/>
    <lineage>
        <taxon>Eukaryota</taxon>
        <taxon>Fungi</taxon>
        <taxon>Dikarya</taxon>
        <taxon>Basidiomycota</taxon>
        <taxon>Agaricomycotina</taxon>
        <taxon>Agaricomycetes</taxon>
        <taxon>Russulales</taxon>
        <taxon>Auriscalpiaceae</taxon>
        <taxon>Auriscalpium</taxon>
    </lineage>
</organism>
<evidence type="ECO:0000313" key="2">
    <source>
        <dbReference type="Proteomes" id="UP000814033"/>
    </source>
</evidence>
<name>A0ACB8RTP0_9AGAM</name>
<comment type="caution">
    <text evidence="1">The sequence shown here is derived from an EMBL/GenBank/DDBJ whole genome shotgun (WGS) entry which is preliminary data.</text>
</comment>
<proteinExistence type="predicted"/>
<dbReference type="Proteomes" id="UP000814033">
    <property type="component" value="Unassembled WGS sequence"/>
</dbReference>
<accession>A0ACB8RTP0</accession>
<gene>
    <name evidence="1" type="ORF">FA95DRAFT_1605987</name>
</gene>
<sequence>MALLPLQVLVIALLVDVYVYGIYSLLCAFTLLTLFRNIKGNATNKCLAAATVVMYSVSTISVVIHAVSYIQAMALNPVDDPTGKSVDDYAKNTRVLDGLTYSFPTIHFVLGDAIVIWRVWVIWQHSWRITVGPFVLLCCTAAIVVAQKITNAPLSGDAQALLALGSAPDRTRSITGKLYLASLVLTLCTNGVVTGLISYRAWIHYRSSQAVRIRIGRDRALAALLLLVESGALYCTIWITLIVLWPFAASQPMAFYIPADLLPQLTGMYPTVIIAICALRRSYADTVMSAPENLTAMQFATYGRPTSSAATPATALPEYGGEERS</sequence>
<protein>
    <submittedName>
        <fullName evidence="1">Uncharacterized protein</fullName>
    </submittedName>
</protein>
<reference evidence="1" key="2">
    <citation type="journal article" date="2022" name="New Phytol.">
        <title>Evolutionary transition to the ectomycorrhizal habit in the genomes of a hyperdiverse lineage of mushroom-forming fungi.</title>
        <authorList>
            <person name="Looney B."/>
            <person name="Miyauchi S."/>
            <person name="Morin E."/>
            <person name="Drula E."/>
            <person name="Courty P.E."/>
            <person name="Kohler A."/>
            <person name="Kuo A."/>
            <person name="LaButti K."/>
            <person name="Pangilinan J."/>
            <person name="Lipzen A."/>
            <person name="Riley R."/>
            <person name="Andreopoulos W."/>
            <person name="He G."/>
            <person name="Johnson J."/>
            <person name="Nolan M."/>
            <person name="Tritt A."/>
            <person name="Barry K.W."/>
            <person name="Grigoriev I.V."/>
            <person name="Nagy L.G."/>
            <person name="Hibbett D."/>
            <person name="Henrissat B."/>
            <person name="Matheny P.B."/>
            <person name="Labbe J."/>
            <person name="Martin F.M."/>
        </authorList>
    </citation>
    <scope>NUCLEOTIDE SEQUENCE</scope>
    <source>
        <strain evidence="1">FP105234-sp</strain>
    </source>
</reference>
<evidence type="ECO:0000313" key="1">
    <source>
        <dbReference type="EMBL" id="KAI0047569.1"/>
    </source>
</evidence>
<keyword evidence="2" id="KW-1185">Reference proteome</keyword>